<organism evidence="1 2">
    <name type="scientific">Bowmanella yangjiangensis</name>
    <dbReference type="NCBI Taxonomy" id="2811230"/>
    <lineage>
        <taxon>Bacteria</taxon>
        <taxon>Pseudomonadati</taxon>
        <taxon>Pseudomonadota</taxon>
        <taxon>Gammaproteobacteria</taxon>
        <taxon>Alteromonadales</taxon>
        <taxon>Alteromonadaceae</taxon>
        <taxon>Bowmanella</taxon>
    </lineage>
</organism>
<accession>A0ABS3CVA6</accession>
<dbReference type="Pfam" id="PF11227">
    <property type="entry name" value="DUF3025"/>
    <property type="match status" value="1"/>
</dbReference>
<evidence type="ECO:0000313" key="1">
    <source>
        <dbReference type="EMBL" id="MBN7820081.1"/>
    </source>
</evidence>
<sequence length="284" mass="33476">MLDIRPKSAHFATSGKKNTTTTRRFTQHLPQEWSSDAFLRPPFSWLDDLYALCCIKTWPDFNWLNADASLPVRFVSQQMLDEQTLCYESFIHTYEQVPTRPQNWHDLFNALIWKQFPRSKSALNRLHMTDINAVGSNQRTPRRNRITHFDECGVLMIYSTEEIPNLLKQHEWHAAFVDRRSDWGTRVQALVFGHANYEMLLKPYIGLTGKWLGIQVPKDYFSWDNKQQLAYVDEKLVERLEQQNCLGERGALWPLPLLGVPGWWPDNEHAAFYANQNYFMPKRK</sequence>
<comment type="caution">
    <text evidence="1">The sequence shown here is derived from an EMBL/GenBank/DDBJ whole genome shotgun (WGS) entry which is preliminary data.</text>
</comment>
<dbReference type="EMBL" id="JAFKCS010000007">
    <property type="protein sequence ID" value="MBN7820081.1"/>
    <property type="molecule type" value="Genomic_DNA"/>
</dbReference>
<reference evidence="1 2" key="1">
    <citation type="submission" date="2021-03" db="EMBL/GenBank/DDBJ databases">
        <title>novel species isolated from a fishpond in China.</title>
        <authorList>
            <person name="Lu H."/>
            <person name="Cai Z."/>
        </authorList>
    </citation>
    <scope>NUCLEOTIDE SEQUENCE [LARGE SCALE GENOMIC DNA]</scope>
    <source>
        <strain evidence="1 2">Y57</strain>
    </source>
</reference>
<dbReference type="InterPro" id="IPR021390">
    <property type="entry name" value="DUF3025"/>
</dbReference>
<proteinExistence type="predicted"/>
<name>A0ABS3CVA6_9ALTE</name>
<keyword evidence="2" id="KW-1185">Reference proteome</keyword>
<gene>
    <name evidence="1" type="ORF">J0A65_09405</name>
</gene>
<evidence type="ECO:0000313" key="2">
    <source>
        <dbReference type="Proteomes" id="UP000663992"/>
    </source>
</evidence>
<protein>
    <submittedName>
        <fullName evidence="1">DUF3025 domain-containing protein</fullName>
    </submittedName>
</protein>
<dbReference type="RefSeq" id="WP_206593917.1">
    <property type="nucleotide sequence ID" value="NZ_JAFKCS010000007.1"/>
</dbReference>
<dbReference type="Proteomes" id="UP000663992">
    <property type="component" value="Unassembled WGS sequence"/>
</dbReference>